<dbReference type="AlphaFoldDB" id="A0AAW8FVP5"/>
<comment type="caution">
    <text evidence="1">The sequence shown here is derived from an EMBL/GenBank/DDBJ whole genome shotgun (WGS) entry which is preliminary data.</text>
</comment>
<protein>
    <recommendedName>
        <fullName evidence="3">Integrase SAM-like N-terminal domain-containing protein</fullName>
    </recommendedName>
</protein>
<sequence length="196" mass="21813">MTSAFETAARPTAVPGDTLVLAGRPLRDHAVLEQTSRYAEDVWVLTPAWLRVDQKTLRLDFTLLPPALVDVAKPLFLALLAHDTPPGELPLAIDSIRTYFGCVRRFLWWVHGRDRTLRELDGEDLDDYHREITALRLSGGATRCNRRAVRMFWPTGMSCPTTSARIRCDGPCGKHGHAITAARAERISPTASPSRS</sequence>
<dbReference type="EMBL" id="JAUSZV010000006">
    <property type="protein sequence ID" value="MDQ0913593.1"/>
    <property type="molecule type" value="Genomic_DNA"/>
</dbReference>
<evidence type="ECO:0000313" key="1">
    <source>
        <dbReference type="EMBL" id="MDQ0913593.1"/>
    </source>
</evidence>
<gene>
    <name evidence="1" type="ORF">QFZ22_009665</name>
</gene>
<proteinExistence type="predicted"/>
<evidence type="ECO:0008006" key="3">
    <source>
        <dbReference type="Google" id="ProtNLM"/>
    </source>
</evidence>
<name>A0AAW8FVP5_9ACTN</name>
<reference evidence="1" key="1">
    <citation type="submission" date="2023-07" db="EMBL/GenBank/DDBJ databases">
        <title>Comparative genomics of wheat-associated soil bacteria to identify genetic determinants of phenazine resistance.</title>
        <authorList>
            <person name="Mouncey N."/>
        </authorList>
    </citation>
    <scope>NUCLEOTIDE SEQUENCE</scope>
    <source>
        <strain evidence="1">V4I22</strain>
    </source>
</reference>
<dbReference type="Proteomes" id="UP001234216">
    <property type="component" value="Unassembled WGS sequence"/>
</dbReference>
<accession>A0AAW8FVP5</accession>
<evidence type="ECO:0000313" key="2">
    <source>
        <dbReference type="Proteomes" id="UP001234216"/>
    </source>
</evidence>
<organism evidence="1 2">
    <name type="scientific">Streptomyces canus</name>
    <dbReference type="NCBI Taxonomy" id="58343"/>
    <lineage>
        <taxon>Bacteria</taxon>
        <taxon>Bacillati</taxon>
        <taxon>Actinomycetota</taxon>
        <taxon>Actinomycetes</taxon>
        <taxon>Kitasatosporales</taxon>
        <taxon>Streptomycetaceae</taxon>
        <taxon>Streptomyces</taxon>
        <taxon>Streptomyces aurantiacus group</taxon>
    </lineage>
</organism>